<comment type="similarity">
    <text evidence="1 3">Belongs to the methylglyoxal synthase family.</text>
</comment>
<dbReference type="InterPro" id="IPR004363">
    <property type="entry name" value="Methylgl_synth"/>
</dbReference>
<accession>A0A0S4VYQ9</accession>
<dbReference type="PIRSF" id="PIRSF006614">
    <property type="entry name" value="Methylglyox_syn"/>
    <property type="match status" value="1"/>
</dbReference>
<evidence type="ECO:0000313" key="7">
    <source>
        <dbReference type="EMBL" id="CUV25640.1"/>
    </source>
</evidence>
<feature type="domain" description="MGS-like" evidence="6">
    <location>
        <begin position="21"/>
        <end position="157"/>
    </location>
</feature>
<dbReference type="GO" id="GO:0019242">
    <property type="term" value="P:methylglyoxal biosynthetic process"/>
    <property type="evidence" value="ECO:0007669"/>
    <property type="project" value="UniProtKB-UniRule"/>
</dbReference>
<dbReference type="PROSITE" id="PS51855">
    <property type="entry name" value="MGS"/>
    <property type="match status" value="1"/>
</dbReference>
<feature type="binding site" evidence="3">
    <location>
        <begin position="60"/>
        <end position="63"/>
    </location>
    <ligand>
        <name>substrate</name>
    </ligand>
</feature>
<comment type="function">
    <text evidence="3">Catalyzes the formation of methylglyoxal from dihydroxyacetone phosphate.</text>
</comment>
<dbReference type="CDD" id="cd01422">
    <property type="entry name" value="MGS"/>
    <property type="match status" value="1"/>
</dbReference>
<sequence length="157" mass="16961">MAAPIPERSESTTMTTITPEGPVPKRRRIALIAHDHKKDDMIAFAQTHKAFLMRCDLLATGTTGGRLQDEVGLSVQRMLSGPWGGDLQIGAQLAEGRVDAVIFLRDPMTPQPHEPDINALVRACDVHNIPCATNLATADLVMIALGLAQPDPKEIHA</sequence>
<evidence type="ECO:0000256" key="1">
    <source>
        <dbReference type="ARBA" id="ARBA00006287"/>
    </source>
</evidence>
<dbReference type="InterPro" id="IPR018148">
    <property type="entry name" value="Methylglyoxal_synth_AS"/>
</dbReference>
<dbReference type="EMBL" id="LN899826">
    <property type="protein sequence ID" value="CUV39386.1"/>
    <property type="molecule type" value="Genomic_DNA"/>
</dbReference>
<dbReference type="InterPro" id="IPR036914">
    <property type="entry name" value="MGS-like_dom_sf"/>
</dbReference>
<feature type="binding site" evidence="3">
    <location>
        <position position="113"/>
    </location>
    <ligand>
        <name>substrate</name>
    </ligand>
</feature>
<feature type="active site" description="Proton donor/acceptor" evidence="3 4">
    <location>
        <position position="86"/>
    </location>
</feature>
<dbReference type="EMBL" id="LN899822">
    <property type="protein sequence ID" value="CUV59678.1"/>
    <property type="molecule type" value="Genomic_DNA"/>
</dbReference>
<keyword evidence="2 3" id="KW-0456">Lyase</keyword>
<dbReference type="PANTHER" id="PTHR30492:SF0">
    <property type="entry name" value="METHYLGLYOXAL SYNTHASE"/>
    <property type="match status" value="1"/>
</dbReference>
<dbReference type="NCBIfam" id="TIGR00160">
    <property type="entry name" value="MGSA"/>
    <property type="match status" value="1"/>
</dbReference>
<dbReference type="EC" id="4.2.3.3" evidence="3"/>
<evidence type="ECO:0000256" key="4">
    <source>
        <dbReference type="PIRSR" id="PIRSR006614-1"/>
    </source>
</evidence>
<evidence type="ECO:0000256" key="3">
    <source>
        <dbReference type="HAMAP-Rule" id="MF_00549"/>
    </source>
</evidence>
<dbReference type="SMART" id="SM00851">
    <property type="entry name" value="MGS"/>
    <property type="match status" value="1"/>
</dbReference>
<name>A0A0S4VYQ9_RALSL</name>
<reference evidence="8" key="1">
    <citation type="submission" date="2015-10" db="EMBL/GenBank/DDBJ databases">
        <authorList>
            <person name="Gilbert D.G."/>
        </authorList>
    </citation>
    <scope>NUCLEOTIDE SEQUENCE</scope>
    <source>
        <strain evidence="8">Phyl III-seqv23</strain>
    </source>
</reference>
<comment type="catalytic activity">
    <reaction evidence="3">
        <text>dihydroxyacetone phosphate = methylglyoxal + phosphate</text>
        <dbReference type="Rhea" id="RHEA:17937"/>
        <dbReference type="ChEBI" id="CHEBI:17158"/>
        <dbReference type="ChEBI" id="CHEBI:43474"/>
        <dbReference type="ChEBI" id="CHEBI:57642"/>
        <dbReference type="EC" id="4.2.3.3"/>
    </reaction>
</comment>
<dbReference type="AlphaFoldDB" id="A0A0S4VYQ9"/>
<evidence type="ECO:0000313" key="8">
    <source>
        <dbReference type="EMBL" id="CUV39386.1"/>
    </source>
</evidence>
<dbReference type="PROSITE" id="PS01335">
    <property type="entry name" value="METHYLGLYOXAL_SYNTH"/>
    <property type="match status" value="1"/>
</dbReference>
<evidence type="ECO:0000256" key="5">
    <source>
        <dbReference type="SAM" id="MobiDB-lite"/>
    </source>
</evidence>
<dbReference type="GO" id="GO:0008929">
    <property type="term" value="F:methylglyoxal synthase activity"/>
    <property type="evidence" value="ECO:0007669"/>
    <property type="project" value="UniProtKB-UniRule"/>
</dbReference>
<organism evidence="8">
    <name type="scientific">Ralstonia solanacearum</name>
    <name type="common">Pseudomonas solanacearum</name>
    <dbReference type="NCBI Taxonomy" id="305"/>
    <lineage>
        <taxon>Bacteria</taxon>
        <taxon>Pseudomonadati</taxon>
        <taxon>Pseudomonadota</taxon>
        <taxon>Betaproteobacteria</taxon>
        <taxon>Burkholderiales</taxon>
        <taxon>Burkholderiaceae</taxon>
        <taxon>Ralstonia</taxon>
        <taxon>Ralstonia solanacearum species complex</taxon>
    </lineage>
</organism>
<evidence type="ECO:0000256" key="2">
    <source>
        <dbReference type="ARBA" id="ARBA00023239"/>
    </source>
</evidence>
<feature type="binding site" evidence="3">
    <location>
        <begin position="80"/>
        <end position="81"/>
    </location>
    <ligand>
        <name>substrate</name>
    </ligand>
</feature>
<evidence type="ECO:0000259" key="6">
    <source>
        <dbReference type="PROSITE" id="PS51855"/>
    </source>
</evidence>
<dbReference type="SUPFAM" id="SSF52335">
    <property type="entry name" value="Methylglyoxal synthase-like"/>
    <property type="match status" value="1"/>
</dbReference>
<dbReference type="HAMAP" id="MF_00549">
    <property type="entry name" value="Methylglyoxal_synth"/>
    <property type="match status" value="1"/>
</dbReference>
<dbReference type="Pfam" id="PF02142">
    <property type="entry name" value="MGS"/>
    <property type="match status" value="1"/>
</dbReference>
<dbReference type="EMBL" id="LN899823">
    <property type="protein sequence ID" value="CUV25640.1"/>
    <property type="molecule type" value="Genomic_DNA"/>
</dbReference>
<protein>
    <recommendedName>
        <fullName evidence="3">Methylglyoxal synthase</fullName>
        <shortName evidence="3">MGS</shortName>
        <ecNumber evidence="3">4.2.3.3</ecNumber>
    </recommendedName>
</protein>
<evidence type="ECO:0000313" key="9">
    <source>
        <dbReference type="EMBL" id="CUV59678.1"/>
    </source>
</evidence>
<feature type="region of interest" description="Disordered" evidence="5">
    <location>
        <begin position="1"/>
        <end position="22"/>
    </location>
</feature>
<dbReference type="PANTHER" id="PTHR30492">
    <property type="entry name" value="METHYLGLYOXAL SYNTHASE"/>
    <property type="match status" value="1"/>
</dbReference>
<gene>
    <name evidence="3 8" type="primary">mgsA</name>
    <name evidence="9" type="ORF">RD1301_v1_500024</name>
    <name evidence="7" type="ORF">RUN1744_v1_1050049</name>
    <name evidence="8" type="ORF">TF3108_v1_270049</name>
</gene>
<dbReference type="InterPro" id="IPR011607">
    <property type="entry name" value="MGS-like_dom"/>
</dbReference>
<feature type="binding site" evidence="3">
    <location>
        <position position="38"/>
    </location>
    <ligand>
        <name>substrate</name>
    </ligand>
</feature>
<feature type="binding site" evidence="3">
    <location>
        <position position="34"/>
    </location>
    <ligand>
        <name>substrate</name>
    </ligand>
</feature>
<dbReference type="NCBIfam" id="NF003559">
    <property type="entry name" value="PRK05234.1"/>
    <property type="match status" value="1"/>
</dbReference>
<dbReference type="Gene3D" id="3.40.50.1380">
    <property type="entry name" value="Methylglyoxal synthase-like domain"/>
    <property type="match status" value="1"/>
</dbReference>
<proteinExistence type="inferred from homology"/>
<dbReference type="GO" id="GO:0005829">
    <property type="term" value="C:cytosol"/>
    <property type="evidence" value="ECO:0007669"/>
    <property type="project" value="TreeGrafter"/>
</dbReference>